<name>A0A0V0S816_9BILA</name>
<dbReference type="OrthoDB" id="6769877at2759"/>
<dbReference type="EMBL" id="JYDL01000028">
    <property type="protein sequence ID" value="KRX22856.1"/>
    <property type="molecule type" value="Genomic_DNA"/>
</dbReference>
<dbReference type="PANTHER" id="PTHR46114">
    <property type="entry name" value="APPLE DOMAIN-CONTAINING PROTEIN"/>
    <property type="match status" value="1"/>
</dbReference>
<gene>
    <name evidence="1" type="ORF">T07_6250</name>
</gene>
<dbReference type="PANTHER" id="PTHR46114:SF1">
    <property type="entry name" value="ZAD DOMAIN-CONTAINING PROTEIN"/>
    <property type="match status" value="1"/>
</dbReference>
<accession>A0A0V0S816</accession>
<evidence type="ECO:0000313" key="1">
    <source>
        <dbReference type="EMBL" id="KRX22856.1"/>
    </source>
</evidence>
<protein>
    <submittedName>
        <fullName evidence="1">Uncharacterized protein</fullName>
    </submittedName>
</protein>
<comment type="caution">
    <text evidence="1">The sequence shown here is derived from an EMBL/GenBank/DDBJ whole genome shotgun (WGS) entry which is preliminary data.</text>
</comment>
<evidence type="ECO:0000313" key="2">
    <source>
        <dbReference type="Proteomes" id="UP000054630"/>
    </source>
</evidence>
<proteinExistence type="predicted"/>
<dbReference type="Proteomes" id="UP000054630">
    <property type="component" value="Unassembled WGS sequence"/>
</dbReference>
<organism evidence="1 2">
    <name type="scientific">Trichinella nelsoni</name>
    <dbReference type="NCBI Taxonomy" id="6336"/>
    <lineage>
        <taxon>Eukaryota</taxon>
        <taxon>Metazoa</taxon>
        <taxon>Ecdysozoa</taxon>
        <taxon>Nematoda</taxon>
        <taxon>Enoplea</taxon>
        <taxon>Dorylaimia</taxon>
        <taxon>Trichinellida</taxon>
        <taxon>Trichinellidae</taxon>
        <taxon>Trichinella</taxon>
    </lineage>
</organism>
<keyword evidence="2" id="KW-1185">Reference proteome</keyword>
<reference evidence="1 2" key="1">
    <citation type="submission" date="2015-01" db="EMBL/GenBank/DDBJ databases">
        <title>Evolution of Trichinella species and genotypes.</title>
        <authorList>
            <person name="Korhonen P.K."/>
            <person name="Edoardo P."/>
            <person name="Giuseppe L.R."/>
            <person name="Gasser R.B."/>
        </authorList>
    </citation>
    <scope>NUCLEOTIDE SEQUENCE [LARGE SCALE GENOMIC DNA]</scope>
    <source>
        <strain evidence="1">ISS37</strain>
    </source>
</reference>
<dbReference type="AlphaFoldDB" id="A0A0V0S816"/>
<sequence length="221" mass="24627">MPPRKYLSSPNSSPLRQFCSEEQEAENNRFCEKAVAEIKQKTVKSLPFGVPMMWREPQNYVDGCYFCFSKCVLNDLVRDPGLSKVGAETLGSRLQSKHMLAPGTTISIDISGLMFQLGAEKYVANEWKLFIDSAKKSMKGVIPHNGNTYVSVLTSILSSMYGSPYWTRVVSSNDLPIVSADSSHVFSGIPSRLSNIKTKTISKRTPTLYSTRDQLTHTLTD</sequence>